<protein>
    <recommendedName>
        <fullName evidence="3">Ig-like domain-containing protein</fullName>
    </recommendedName>
</protein>
<comment type="caution">
    <text evidence="4">The sequence shown here is derived from an EMBL/GenBank/DDBJ whole genome shotgun (WGS) entry which is preliminary data.</text>
</comment>
<keyword evidence="2" id="KW-0391">Immunity</keyword>
<evidence type="ECO:0000313" key="4">
    <source>
        <dbReference type="EMBL" id="KAJ8356234.1"/>
    </source>
</evidence>
<sequence length="188" mass="21083">MFQCLMQLEATQALIIYASSRGQYCSPVCTEEGKPQCFCSKYNTTDRLCRESLSHSKKLFSPQSCRMASRALIGFSILLYWLSCVAGVEFEQSPSLIARPGEDREIKCNHSESNYHNMYWYRKAVHGSVLVLIGSGHSRGNPAYEDQFKARFRLIREAVQSSSLHISALTVEDTAVYFCAASSHSAIS</sequence>
<proteinExistence type="predicted"/>
<dbReference type="GO" id="GO:0007166">
    <property type="term" value="P:cell surface receptor signaling pathway"/>
    <property type="evidence" value="ECO:0007669"/>
    <property type="project" value="TreeGrafter"/>
</dbReference>
<dbReference type="InterPro" id="IPR013106">
    <property type="entry name" value="Ig_V-set"/>
</dbReference>
<evidence type="ECO:0000256" key="1">
    <source>
        <dbReference type="ARBA" id="ARBA00022729"/>
    </source>
</evidence>
<dbReference type="Gene3D" id="2.60.40.10">
    <property type="entry name" value="Immunoglobulins"/>
    <property type="match status" value="1"/>
</dbReference>
<dbReference type="SMART" id="SM00409">
    <property type="entry name" value="IG"/>
    <property type="match status" value="1"/>
</dbReference>
<dbReference type="AlphaFoldDB" id="A0A9Q1FDH9"/>
<evidence type="ECO:0000256" key="2">
    <source>
        <dbReference type="ARBA" id="ARBA00022859"/>
    </source>
</evidence>
<reference evidence="4" key="1">
    <citation type="journal article" date="2023" name="Science">
        <title>Genome structures resolve the early diversification of teleost fishes.</title>
        <authorList>
            <person name="Parey E."/>
            <person name="Louis A."/>
            <person name="Montfort J."/>
            <person name="Bouchez O."/>
            <person name="Roques C."/>
            <person name="Iampietro C."/>
            <person name="Lluch J."/>
            <person name="Castinel A."/>
            <person name="Donnadieu C."/>
            <person name="Desvignes T."/>
            <person name="Floi Bucao C."/>
            <person name="Jouanno E."/>
            <person name="Wen M."/>
            <person name="Mejri S."/>
            <person name="Dirks R."/>
            <person name="Jansen H."/>
            <person name="Henkel C."/>
            <person name="Chen W.J."/>
            <person name="Zahm M."/>
            <person name="Cabau C."/>
            <person name="Klopp C."/>
            <person name="Thompson A.W."/>
            <person name="Robinson-Rechavi M."/>
            <person name="Braasch I."/>
            <person name="Lecointre G."/>
            <person name="Bobe J."/>
            <person name="Postlethwait J.H."/>
            <person name="Berthelot C."/>
            <person name="Roest Crollius H."/>
            <person name="Guiguen Y."/>
        </authorList>
    </citation>
    <scope>NUCLEOTIDE SEQUENCE</scope>
    <source>
        <strain evidence="4">WJC10195</strain>
    </source>
</reference>
<evidence type="ECO:0000259" key="3">
    <source>
        <dbReference type="PROSITE" id="PS50835"/>
    </source>
</evidence>
<dbReference type="SMART" id="SM00406">
    <property type="entry name" value="IGv"/>
    <property type="match status" value="1"/>
</dbReference>
<accession>A0A9Q1FDH9</accession>
<dbReference type="GO" id="GO:0005886">
    <property type="term" value="C:plasma membrane"/>
    <property type="evidence" value="ECO:0007669"/>
    <property type="project" value="TreeGrafter"/>
</dbReference>
<organism evidence="4 5">
    <name type="scientific">Synaphobranchus kaupii</name>
    <name type="common">Kaup's arrowtooth eel</name>
    <dbReference type="NCBI Taxonomy" id="118154"/>
    <lineage>
        <taxon>Eukaryota</taxon>
        <taxon>Metazoa</taxon>
        <taxon>Chordata</taxon>
        <taxon>Craniata</taxon>
        <taxon>Vertebrata</taxon>
        <taxon>Euteleostomi</taxon>
        <taxon>Actinopterygii</taxon>
        <taxon>Neopterygii</taxon>
        <taxon>Teleostei</taxon>
        <taxon>Anguilliformes</taxon>
        <taxon>Synaphobranchidae</taxon>
        <taxon>Synaphobranchus</taxon>
    </lineage>
</organism>
<gene>
    <name evidence="4" type="ORF">SKAU_G00190280</name>
</gene>
<evidence type="ECO:0000313" key="5">
    <source>
        <dbReference type="Proteomes" id="UP001152622"/>
    </source>
</evidence>
<dbReference type="PANTHER" id="PTHR23268">
    <property type="entry name" value="T-CELL RECEPTOR BETA CHAIN"/>
    <property type="match status" value="1"/>
</dbReference>
<dbReference type="SUPFAM" id="SSF48726">
    <property type="entry name" value="Immunoglobulin"/>
    <property type="match status" value="1"/>
</dbReference>
<name>A0A9Q1FDH9_SYNKA</name>
<feature type="domain" description="Ig-like" evidence="3">
    <location>
        <begin position="62"/>
        <end position="188"/>
    </location>
</feature>
<dbReference type="Pfam" id="PF07686">
    <property type="entry name" value="V-set"/>
    <property type="match status" value="1"/>
</dbReference>
<dbReference type="GO" id="GO:0002376">
    <property type="term" value="P:immune system process"/>
    <property type="evidence" value="ECO:0007669"/>
    <property type="project" value="UniProtKB-KW"/>
</dbReference>
<keyword evidence="5" id="KW-1185">Reference proteome</keyword>
<dbReference type="InterPro" id="IPR036179">
    <property type="entry name" value="Ig-like_dom_sf"/>
</dbReference>
<dbReference type="OrthoDB" id="8947657at2759"/>
<dbReference type="InterPro" id="IPR013783">
    <property type="entry name" value="Ig-like_fold"/>
</dbReference>
<dbReference type="EMBL" id="JAINUF010000006">
    <property type="protein sequence ID" value="KAJ8356234.1"/>
    <property type="molecule type" value="Genomic_DNA"/>
</dbReference>
<dbReference type="InterPro" id="IPR050413">
    <property type="entry name" value="TCR_beta_variable"/>
</dbReference>
<keyword evidence="1" id="KW-0732">Signal</keyword>
<dbReference type="PROSITE" id="PS50835">
    <property type="entry name" value="IG_LIKE"/>
    <property type="match status" value="1"/>
</dbReference>
<dbReference type="InterPro" id="IPR007110">
    <property type="entry name" value="Ig-like_dom"/>
</dbReference>
<dbReference type="InterPro" id="IPR003599">
    <property type="entry name" value="Ig_sub"/>
</dbReference>
<dbReference type="Proteomes" id="UP001152622">
    <property type="component" value="Chromosome 6"/>
</dbReference>